<dbReference type="InterPro" id="IPR010902">
    <property type="entry name" value="NUMOD4"/>
</dbReference>
<dbReference type="RefSeq" id="WP_009320900.1">
    <property type="nucleotide sequence ID" value="NZ_CYZO01000037.1"/>
</dbReference>
<dbReference type="Proteomes" id="UP000095787">
    <property type="component" value="Unassembled WGS sequence"/>
</dbReference>
<evidence type="ECO:0000259" key="1">
    <source>
        <dbReference type="Pfam" id="PF07463"/>
    </source>
</evidence>
<gene>
    <name evidence="2" type="ORF">ERS852456_02362</name>
</gene>
<dbReference type="Pfam" id="PF07463">
    <property type="entry name" value="NUMOD4"/>
    <property type="match status" value="1"/>
</dbReference>
<organism evidence="2 3">
    <name type="scientific">[Ruminococcus] torques</name>
    <dbReference type="NCBI Taxonomy" id="33039"/>
    <lineage>
        <taxon>Bacteria</taxon>
        <taxon>Bacillati</taxon>
        <taxon>Bacillota</taxon>
        <taxon>Clostridia</taxon>
        <taxon>Lachnospirales</taxon>
        <taxon>Lachnospiraceae</taxon>
        <taxon>Mediterraneibacter</taxon>
    </lineage>
</organism>
<feature type="domain" description="NUMOD4" evidence="1">
    <location>
        <begin position="3"/>
        <end position="36"/>
    </location>
</feature>
<evidence type="ECO:0000313" key="3">
    <source>
        <dbReference type="Proteomes" id="UP000095787"/>
    </source>
</evidence>
<evidence type="ECO:0000313" key="2">
    <source>
        <dbReference type="EMBL" id="CUO36642.1"/>
    </source>
</evidence>
<protein>
    <submittedName>
        <fullName evidence="2">NUMOD4 motif</fullName>
    </submittedName>
</protein>
<proteinExistence type="predicted"/>
<accession>A0A174EFG0</accession>
<dbReference type="Gene3D" id="3.90.75.20">
    <property type="match status" value="1"/>
</dbReference>
<dbReference type="EMBL" id="CYZO01000037">
    <property type="protein sequence ID" value="CUO36642.1"/>
    <property type="molecule type" value="Genomic_DNA"/>
</dbReference>
<dbReference type="AlphaFoldDB" id="A0A174EFG0"/>
<reference evidence="2 3" key="1">
    <citation type="submission" date="2015-09" db="EMBL/GenBank/DDBJ databases">
        <authorList>
            <consortium name="Pathogen Informatics"/>
        </authorList>
    </citation>
    <scope>NUCLEOTIDE SEQUENCE [LARGE SCALE GENOMIC DNA]</scope>
    <source>
        <strain evidence="2 3">2789STDY5834841</strain>
    </source>
</reference>
<dbReference type="GO" id="GO:0016788">
    <property type="term" value="F:hydrolase activity, acting on ester bonds"/>
    <property type="evidence" value="ECO:0007669"/>
    <property type="project" value="InterPro"/>
</dbReference>
<name>A0A174EFG0_9FIRM</name>
<sequence length="87" mass="10246">MKETWTDIPGLEGKYQISNMGRYKRLSRYIQGRRLTEEILPLNQSQVREVKERLGRREHVYDIADSMGISRKTVSKIKSGRSYAWAK</sequence>